<name>A0A6N7KMH0_9ACTN</name>
<dbReference type="InterPro" id="IPR001647">
    <property type="entry name" value="HTH_TetR"/>
</dbReference>
<keyword evidence="8" id="KW-1185">Reference proteome</keyword>
<dbReference type="InterPro" id="IPR050109">
    <property type="entry name" value="HTH-type_TetR-like_transc_reg"/>
</dbReference>
<dbReference type="InterPro" id="IPR004111">
    <property type="entry name" value="Repressor_TetR_C"/>
</dbReference>
<accession>A0A6N7KMH0</accession>
<dbReference type="GO" id="GO:0000976">
    <property type="term" value="F:transcription cis-regulatory region binding"/>
    <property type="evidence" value="ECO:0007669"/>
    <property type="project" value="TreeGrafter"/>
</dbReference>
<dbReference type="GO" id="GO:0003700">
    <property type="term" value="F:DNA-binding transcription factor activity"/>
    <property type="evidence" value="ECO:0007669"/>
    <property type="project" value="TreeGrafter"/>
</dbReference>
<evidence type="ECO:0000256" key="1">
    <source>
        <dbReference type="ARBA" id="ARBA00022491"/>
    </source>
</evidence>
<evidence type="ECO:0000313" key="7">
    <source>
        <dbReference type="EMBL" id="MQS10813.1"/>
    </source>
</evidence>
<dbReference type="Pfam" id="PF02909">
    <property type="entry name" value="TetR_C_1"/>
    <property type="match status" value="1"/>
</dbReference>
<dbReference type="RefSeq" id="WP_153459577.1">
    <property type="nucleotide sequence ID" value="NZ_WBOF01000001.1"/>
</dbReference>
<evidence type="ECO:0000256" key="4">
    <source>
        <dbReference type="ARBA" id="ARBA00023163"/>
    </source>
</evidence>
<proteinExistence type="predicted"/>
<dbReference type="PANTHER" id="PTHR30055:SF151">
    <property type="entry name" value="TRANSCRIPTIONAL REGULATORY PROTEIN"/>
    <property type="match status" value="1"/>
</dbReference>
<keyword evidence="1" id="KW-0678">Repressor</keyword>
<dbReference type="Pfam" id="PF00440">
    <property type="entry name" value="TetR_N"/>
    <property type="match status" value="1"/>
</dbReference>
<evidence type="ECO:0000313" key="8">
    <source>
        <dbReference type="Proteomes" id="UP000450000"/>
    </source>
</evidence>
<dbReference type="GO" id="GO:0045892">
    <property type="term" value="P:negative regulation of DNA-templated transcription"/>
    <property type="evidence" value="ECO:0007669"/>
    <property type="project" value="InterPro"/>
</dbReference>
<dbReference type="Gene3D" id="1.10.10.60">
    <property type="entry name" value="Homeodomain-like"/>
    <property type="match status" value="1"/>
</dbReference>
<dbReference type="PRINTS" id="PR00400">
    <property type="entry name" value="TETREPRESSOR"/>
</dbReference>
<keyword evidence="3 5" id="KW-0238">DNA-binding</keyword>
<gene>
    <name evidence="7" type="ORF">F7Q99_00590</name>
</gene>
<dbReference type="Proteomes" id="UP000450000">
    <property type="component" value="Unassembled WGS sequence"/>
</dbReference>
<dbReference type="EMBL" id="WBOF01000001">
    <property type="protein sequence ID" value="MQS10813.1"/>
    <property type="molecule type" value="Genomic_DNA"/>
</dbReference>
<dbReference type="AlphaFoldDB" id="A0A6N7KMH0"/>
<dbReference type="GO" id="GO:0046677">
    <property type="term" value="P:response to antibiotic"/>
    <property type="evidence" value="ECO:0007669"/>
    <property type="project" value="InterPro"/>
</dbReference>
<dbReference type="PROSITE" id="PS50977">
    <property type="entry name" value="HTH_TETR_2"/>
    <property type="match status" value="1"/>
</dbReference>
<feature type="domain" description="HTH tetR-type" evidence="6">
    <location>
        <begin position="11"/>
        <end position="71"/>
    </location>
</feature>
<evidence type="ECO:0000259" key="6">
    <source>
        <dbReference type="PROSITE" id="PS50977"/>
    </source>
</evidence>
<dbReference type="SUPFAM" id="SSF48498">
    <property type="entry name" value="Tetracyclin repressor-like, C-terminal domain"/>
    <property type="match status" value="1"/>
</dbReference>
<keyword evidence="2" id="KW-0805">Transcription regulation</keyword>
<evidence type="ECO:0000256" key="5">
    <source>
        <dbReference type="PROSITE-ProRule" id="PRU00335"/>
    </source>
</evidence>
<dbReference type="InterPro" id="IPR003012">
    <property type="entry name" value="Tet_transcr_reg_TetR"/>
</dbReference>
<sequence>MSSRRARPRTGLTREKVIDAALAFVDEHGLAALSNRKLGAALGVEGMTLYYYVPSKASLLDGMVERLLELSAGDLFSEPDGRWTDVVSEFAAALRRMLLDHPAMLTVLATRPAATPAALALLERGITVLREDGVPLGDALDVLNAVVSFTLGHTLAEVGETPDHEGTEPDPNQFSALDRDTYPQLAQAFATGTGLDAEARFHRTLRILLAGFAAEIDSTAAQHD</sequence>
<dbReference type="Gene3D" id="1.10.357.10">
    <property type="entry name" value="Tetracycline Repressor, domain 2"/>
    <property type="match status" value="1"/>
</dbReference>
<keyword evidence="4" id="KW-0804">Transcription</keyword>
<evidence type="ECO:0000256" key="2">
    <source>
        <dbReference type="ARBA" id="ARBA00023015"/>
    </source>
</evidence>
<evidence type="ECO:0000256" key="3">
    <source>
        <dbReference type="ARBA" id="ARBA00023125"/>
    </source>
</evidence>
<feature type="DNA-binding region" description="H-T-H motif" evidence="5">
    <location>
        <begin position="34"/>
        <end position="53"/>
    </location>
</feature>
<dbReference type="OrthoDB" id="329481at2"/>
<dbReference type="SUPFAM" id="SSF46689">
    <property type="entry name" value="Homeodomain-like"/>
    <property type="match status" value="1"/>
</dbReference>
<reference evidence="7 8" key="1">
    <citation type="submission" date="2019-09" db="EMBL/GenBank/DDBJ databases">
        <title>Genome Sequences of Streptomyces kaniharaensis ATCC 21070.</title>
        <authorList>
            <person name="Zhu W."/>
            <person name="De Crecy-Lagard V."/>
            <person name="Richards N.G."/>
        </authorList>
    </citation>
    <scope>NUCLEOTIDE SEQUENCE [LARGE SCALE GENOMIC DNA]</scope>
    <source>
        <strain evidence="7 8">SF-557</strain>
    </source>
</reference>
<dbReference type="PANTHER" id="PTHR30055">
    <property type="entry name" value="HTH-TYPE TRANSCRIPTIONAL REGULATOR RUTR"/>
    <property type="match status" value="1"/>
</dbReference>
<dbReference type="InterPro" id="IPR009057">
    <property type="entry name" value="Homeodomain-like_sf"/>
</dbReference>
<organism evidence="7 8">
    <name type="scientific">Streptomyces kaniharaensis</name>
    <dbReference type="NCBI Taxonomy" id="212423"/>
    <lineage>
        <taxon>Bacteria</taxon>
        <taxon>Bacillati</taxon>
        <taxon>Actinomycetota</taxon>
        <taxon>Actinomycetes</taxon>
        <taxon>Kitasatosporales</taxon>
        <taxon>Streptomycetaceae</taxon>
        <taxon>Streptomyces</taxon>
    </lineage>
</organism>
<protein>
    <submittedName>
        <fullName evidence="7">TetR family transcriptional regulator</fullName>
    </submittedName>
</protein>
<comment type="caution">
    <text evidence="7">The sequence shown here is derived from an EMBL/GenBank/DDBJ whole genome shotgun (WGS) entry which is preliminary data.</text>
</comment>
<dbReference type="InterPro" id="IPR036271">
    <property type="entry name" value="Tet_transcr_reg_TetR-rel_C_sf"/>
</dbReference>